<name>A0A9W9YFE1_9CNID</name>
<evidence type="ECO:0000256" key="1">
    <source>
        <dbReference type="SAM" id="MobiDB-lite"/>
    </source>
</evidence>
<comment type="caution">
    <text evidence="2">The sequence shown here is derived from an EMBL/GenBank/DDBJ whole genome shotgun (WGS) entry which is preliminary data.</text>
</comment>
<sequence>MPEGLSMQGQPRGRGRRGGGRGSGRGGGWGGRWRGGIGGRGGERRGGTSSWRSDDDGPSVNQLGFQELQDLETKTADEIILYLTSSRCFPAIESLLKQQSIMKDEWIVSFVSVFNQSLRLQL</sequence>
<feature type="compositionally biased region" description="Gly residues" evidence="1">
    <location>
        <begin position="20"/>
        <end position="40"/>
    </location>
</feature>
<evidence type="ECO:0000313" key="3">
    <source>
        <dbReference type="Proteomes" id="UP001163046"/>
    </source>
</evidence>
<keyword evidence="3" id="KW-1185">Reference proteome</keyword>
<dbReference type="AlphaFoldDB" id="A0A9W9YFE1"/>
<protein>
    <submittedName>
        <fullName evidence="2">Uncharacterized protein</fullName>
    </submittedName>
</protein>
<gene>
    <name evidence="2" type="ORF">OS493_017068</name>
</gene>
<accession>A0A9W9YFE1</accession>
<proteinExistence type="predicted"/>
<reference evidence="2" key="1">
    <citation type="submission" date="2023-01" db="EMBL/GenBank/DDBJ databases">
        <title>Genome assembly of the deep-sea coral Lophelia pertusa.</title>
        <authorList>
            <person name="Herrera S."/>
            <person name="Cordes E."/>
        </authorList>
    </citation>
    <scope>NUCLEOTIDE SEQUENCE</scope>
    <source>
        <strain evidence="2">USNM1676648</strain>
        <tissue evidence="2">Polyp</tissue>
    </source>
</reference>
<organism evidence="2 3">
    <name type="scientific">Desmophyllum pertusum</name>
    <dbReference type="NCBI Taxonomy" id="174260"/>
    <lineage>
        <taxon>Eukaryota</taxon>
        <taxon>Metazoa</taxon>
        <taxon>Cnidaria</taxon>
        <taxon>Anthozoa</taxon>
        <taxon>Hexacorallia</taxon>
        <taxon>Scleractinia</taxon>
        <taxon>Caryophylliina</taxon>
        <taxon>Caryophylliidae</taxon>
        <taxon>Desmophyllum</taxon>
    </lineage>
</organism>
<feature type="region of interest" description="Disordered" evidence="1">
    <location>
        <begin position="1"/>
        <end position="62"/>
    </location>
</feature>
<evidence type="ECO:0000313" key="2">
    <source>
        <dbReference type="EMBL" id="KAJ7333531.1"/>
    </source>
</evidence>
<dbReference type="Proteomes" id="UP001163046">
    <property type="component" value="Unassembled WGS sequence"/>
</dbReference>
<dbReference type="EMBL" id="MU827786">
    <property type="protein sequence ID" value="KAJ7333531.1"/>
    <property type="molecule type" value="Genomic_DNA"/>
</dbReference>